<sequence>MATATAKQELNNVESIMTKARQGRDADISSRVEIGKALSVLLADVFALYLKTKNFHWHISGPNFRDYHLLLDAQAAQLFGITDAIAERGRKLGQPTLRSVEQIVERKRLASSEAEQLSAEQMLAELYADNQSLAAYMRTTHTLTSDGNDVATTSLLEEWIDQAEERVWFLGQIIGRDDNRQ</sequence>
<dbReference type="RefSeq" id="WP_183166290.1">
    <property type="nucleotide sequence ID" value="NZ_JACHXI010000006.1"/>
</dbReference>
<evidence type="ECO:0000256" key="2">
    <source>
        <dbReference type="RuleBase" id="RU003875"/>
    </source>
</evidence>
<dbReference type="PRINTS" id="PR01346">
    <property type="entry name" value="HELNAPAPROT"/>
</dbReference>
<dbReference type="Pfam" id="PF00210">
    <property type="entry name" value="Ferritin"/>
    <property type="match status" value="1"/>
</dbReference>
<keyword evidence="4" id="KW-0238">DNA-binding</keyword>
<dbReference type="PIRSF" id="PIRSF005900">
    <property type="entry name" value="Dps"/>
    <property type="match status" value="1"/>
</dbReference>
<dbReference type="Proteomes" id="UP000549250">
    <property type="component" value="Unassembled WGS sequence"/>
</dbReference>
<dbReference type="InterPro" id="IPR012347">
    <property type="entry name" value="Ferritin-like"/>
</dbReference>
<dbReference type="CDD" id="cd01043">
    <property type="entry name" value="DPS"/>
    <property type="match status" value="1"/>
</dbReference>
<accession>A0A839T2Y2</accession>
<comment type="similarity">
    <text evidence="1 2">Belongs to the Dps family.</text>
</comment>
<dbReference type="InterPro" id="IPR008331">
    <property type="entry name" value="Ferritin_DPS_dom"/>
</dbReference>
<evidence type="ECO:0000313" key="5">
    <source>
        <dbReference type="Proteomes" id="UP000549250"/>
    </source>
</evidence>
<dbReference type="GO" id="GO:0003677">
    <property type="term" value="F:DNA binding"/>
    <property type="evidence" value="ECO:0007669"/>
    <property type="project" value="UniProtKB-KW"/>
</dbReference>
<keyword evidence="5" id="KW-1185">Reference proteome</keyword>
<dbReference type="PANTHER" id="PTHR42932:SF3">
    <property type="entry name" value="DNA PROTECTION DURING STARVATION PROTEIN"/>
    <property type="match status" value="1"/>
</dbReference>
<evidence type="ECO:0000259" key="3">
    <source>
        <dbReference type="Pfam" id="PF00210"/>
    </source>
</evidence>
<reference evidence="4 5" key="1">
    <citation type="submission" date="2020-08" db="EMBL/GenBank/DDBJ databases">
        <title>Genomic Encyclopedia of Type Strains, Phase III (KMG-III): the genomes of soil and plant-associated and newly described type strains.</title>
        <authorList>
            <person name="Whitman W."/>
        </authorList>
    </citation>
    <scope>NUCLEOTIDE SEQUENCE [LARGE SCALE GENOMIC DNA]</scope>
    <source>
        <strain evidence="4 5">CECT 4462</strain>
    </source>
</reference>
<dbReference type="AlphaFoldDB" id="A0A839T2Y2"/>
<protein>
    <submittedName>
        <fullName evidence="4">Starvation-inducible DNA-binding protein</fullName>
    </submittedName>
</protein>
<evidence type="ECO:0000256" key="1">
    <source>
        <dbReference type="ARBA" id="ARBA00009497"/>
    </source>
</evidence>
<feature type="domain" description="Ferritin/DPS" evidence="3">
    <location>
        <begin position="36"/>
        <end position="176"/>
    </location>
</feature>
<evidence type="ECO:0000313" key="4">
    <source>
        <dbReference type="EMBL" id="MBB3103359.1"/>
    </source>
</evidence>
<dbReference type="SUPFAM" id="SSF47240">
    <property type="entry name" value="Ferritin-like"/>
    <property type="match status" value="1"/>
</dbReference>
<comment type="caution">
    <text evidence="4">The sequence shown here is derived from an EMBL/GenBank/DDBJ whole genome shotgun (WGS) entry which is preliminary data.</text>
</comment>
<proteinExistence type="inferred from homology"/>
<dbReference type="EMBL" id="JACHXI010000006">
    <property type="protein sequence ID" value="MBB3103359.1"/>
    <property type="molecule type" value="Genomic_DNA"/>
</dbReference>
<dbReference type="Gene3D" id="1.20.1260.10">
    <property type="match status" value="1"/>
</dbReference>
<dbReference type="InterPro" id="IPR002177">
    <property type="entry name" value="DPS_DNA-bd"/>
</dbReference>
<name>A0A839T2Y2_AZOMA</name>
<dbReference type="InterPro" id="IPR009078">
    <property type="entry name" value="Ferritin-like_SF"/>
</dbReference>
<dbReference type="PANTHER" id="PTHR42932">
    <property type="entry name" value="GENERAL STRESS PROTEIN 20U"/>
    <property type="match status" value="1"/>
</dbReference>
<gene>
    <name evidence="4" type="ORF">FHR87_001754</name>
</gene>
<organism evidence="4 5">
    <name type="scientific">Azomonas macrocytogenes</name>
    <name type="common">Azotobacter macrocytogenes</name>
    <dbReference type="NCBI Taxonomy" id="69962"/>
    <lineage>
        <taxon>Bacteria</taxon>
        <taxon>Pseudomonadati</taxon>
        <taxon>Pseudomonadota</taxon>
        <taxon>Gammaproteobacteria</taxon>
        <taxon>Pseudomonadales</taxon>
        <taxon>Pseudomonadaceae</taxon>
        <taxon>Azomonas</taxon>
    </lineage>
</organism>
<dbReference type="GO" id="GO:0008199">
    <property type="term" value="F:ferric iron binding"/>
    <property type="evidence" value="ECO:0007669"/>
    <property type="project" value="InterPro"/>
</dbReference>